<dbReference type="Pfam" id="PF12705">
    <property type="entry name" value="PDDEXK_1"/>
    <property type="match status" value="1"/>
</dbReference>
<dbReference type="InterPro" id="IPR011604">
    <property type="entry name" value="PDDEXK-like_dom_sf"/>
</dbReference>
<keyword evidence="3" id="KW-0234">DNA repair</keyword>
<keyword evidence="1" id="KW-0227">DNA damage</keyword>
<dbReference type="Gene3D" id="3.90.320.10">
    <property type="match status" value="1"/>
</dbReference>
<feature type="region of interest" description="Disordered" evidence="4">
    <location>
        <begin position="277"/>
        <end position="301"/>
    </location>
</feature>
<feature type="compositionally biased region" description="Polar residues" evidence="4">
    <location>
        <begin position="285"/>
        <end position="301"/>
    </location>
</feature>
<proteinExistence type="predicted"/>
<evidence type="ECO:0000313" key="7">
    <source>
        <dbReference type="Proteomes" id="UP000664332"/>
    </source>
</evidence>
<dbReference type="InterPro" id="IPR011335">
    <property type="entry name" value="Restrct_endonuc-II-like"/>
</dbReference>
<keyword evidence="2" id="KW-0347">Helicase</keyword>
<accession>A0A939E0I7</accession>
<keyword evidence="2" id="KW-0378">Hydrolase</keyword>
<feature type="domain" description="PD-(D/E)XK endonuclease-like" evidence="5">
    <location>
        <begin position="23"/>
        <end position="265"/>
    </location>
</feature>
<keyword evidence="7" id="KW-1185">Reference proteome</keyword>
<evidence type="ECO:0000313" key="6">
    <source>
        <dbReference type="EMBL" id="MBN9643501.1"/>
    </source>
</evidence>
<sequence length="301" mass="34084">MDSPANDHPTDTVDSRRHRRPVRLSVTTANDFKQCPLKFRLRRIDGIQQPPTLPLVVGITVHRVLEVFLGKKPADRDFRTIPRLLEEALSHVRARPEVDQFITDTGEDTVREECLARLRQYWRTENPAALTCRSTTEMPITHDLAGGVPVTGFIDRVDDAGGKVRILDYKTGKLPKPRYRGEALFQLRFYALVYWRITGTIASQLKLLYLKPGAAGEITDTPTRQQLEDTERDIERLWAAITRAGATGEFVTRRGPLCNWCFYKDTHCPEFGHTPPAYPGWPGGQPSTQPQLTATPTDPDR</sequence>
<protein>
    <submittedName>
        <fullName evidence="6">PD-(D/E)XK nuclease family protein</fullName>
    </submittedName>
</protein>
<dbReference type="AlphaFoldDB" id="A0A939E0I7"/>
<dbReference type="EMBL" id="JAFLEQ010000003">
    <property type="protein sequence ID" value="MBN9643501.1"/>
    <property type="molecule type" value="Genomic_DNA"/>
</dbReference>
<evidence type="ECO:0000256" key="4">
    <source>
        <dbReference type="SAM" id="MobiDB-lite"/>
    </source>
</evidence>
<name>A0A939E0I7_9CORY</name>
<dbReference type="SUPFAM" id="SSF52980">
    <property type="entry name" value="Restriction endonuclease-like"/>
    <property type="match status" value="1"/>
</dbReference>
<dbReference type="GO" id="GO:0004386">
    <property type="term" value="F:helicase activity"/>
    <property type="evidence" value="ECO:0007669"/>
    <property type="project" value="UniProtKB-KW"/>
</dbReference>
<evidence type="ECO:0000256" key="3">
    <source>
        <dbReference type="ARBA" id="ARBA00023204"/>
    </source>
</evidence>
<keyword evidence="2" id="KW-0067">ATP-binding</keyword>
<evidence type="ECO:0000256" key="1">
    <source>
        <dbReference type="ARBA" id="ARBA00022763"/>
    </source>
</evidence>
<reference evidence="6" key="1">
    <citation type="submission" date="2021-03" db="EMBL/GenBank/DDBJ databases">
        <authorList>
            <person name="Sun Q."/>
        </authorList>
    </citation>
    <scope>NUCLEOTIDE SEQUENCE</scope>
    <source>
        <strain evidence="6">CCM 8862</strain>
    </source>
</reference>
<dbReference type="Proteomes" id="UP000664332">
    <property type="component" value="Unassembled WGS sequence"/>
</dbReference>
<gene>
    <name evidence="6" type="ORF">JZY06_02495</name>
</gene>
<dbReference type="InterPro" id="IPR038726">
    <property type="entry name" value="PDDEXK_AddAB-type"/>
</dbReference>
<evidence type="ECO:0000256" key="2">
    <source>
        <dbReference type="ARBA" id="ARBA00022806"/>
    </source>
</evidence>
<dbReference type="GO" id="GO:0006281">
    <property type="term" value="P:DNA repair"/>
    <property type="evidence" value="ECO:0007669"/>
    <property type="project" value="UniProtKB-KW"/>
</dbReference>
<organism evidence="6 7">
    <name type="scientific">Corynebacterium mendelii</name>
    <dbReference type="NCBI Taxonomy" id="2765362"/>
    <lineage>
        <taxon>Bacteria</taxon>
        <taxon>Bacillati</taxon>
        <taxon>Actinomycetota</taxon>
        <taxon>Actinomycetes</taxon>
        <taxon>Mycobacteriales</taxon>
        <taxon>Corynebacteriaceae</taxon>
        <taxon>Corynebacterium</taxon>
    </lineage>
</organism>
<dbReference type="RefSeq" id="WP_207118203.1">
    <property type="nucleotide sequence ID" value="NZ_JAFLEQ010000003.1"/>
</dbReference>
<evidence type="ECO:0000259" key="5">
    <source>
        <dbReference type="Pfam" id="PF12705"/>
    </source>
</evidence>
<keyword evidence="2" id="KW-0547">Nucleotide-binding</keyword>
<comment type="caution">
    <text evidence="6">The sequence shown here is derived from an EMBL/GenBank/DDBJ whole genome shotgun (WGS) entry which is preliminary data.</text>
</comment>
<feature type="region of interest" description="Disordered" evidence="4">
    <location>
        <begin position="1"/>
        <end position="21"/>
    </location>
</feature>